<dbReference type="PATRIC" id="fig|857265.3.peg.3691"/>
<feature type="transmembrane region" description="Helical" evidence="7">
    <location>
        <begin position="275"/>
        <end position="295"/>
    </location>
</feature>
<feature type="transmembrane region" description="Helical" evidence="7">
    <location>
        <begin position="183"/>
        <end position="203"/>
    </location>
</feature>
<feature type="transmembrane region" description="Helical" evidence="7">
    <location>
        <begin position="45"/>
        <end position="62"/>
    </location>
</feature>
<comment type="caution">
    <text evidence="9">The sequence shown here is derived from an EMBL/GenBank/DDBJ whole genome shotgun (WGS) entry which is preliminary data.</text>
</comment>
<comment type="subcellular location">
    <subcellularLocation>
        <location evidence="1">Cell membrane</location>
        <topology evidence="1">Multi-pass membrane protein</topology>
    </subcellularLocation>
</comment>
<evidence type="ECO:0000256" key="7">
    <source>
        <dbReference type="SAM" id="Phobius"/>
    </source>
</evidence>
<organism evidence="9 10">
    <name type="scientific">Amantichitinum ursilacus</name>
    <dbReference type="NCBI Taxonomy" id="857265"/>
    <lineage>
        <taxon>Bacteria</taxon>
        <taxon>Pseudomonadati</taxon>
        <taxon>Pseudomonadota</taxon>
        <taxon>Betaproteobacteria</taxon>
        <taxon>Neisseriales</taxon>
        <taxon>Chitinibacteraceae</taxon>
        <taxon>Amantichitinum</taxon>
    </lineage>
</organism>
<dbReference type="GO" id="GO:0016413">
    <property type="term" value="F:O-acetyltransferase activity"/>
    <property type="evidence" value="ECO:0007669"/>
    <property type="project" value="TreeGrafter"/>
</dbReference>
<evidence type="ECO:0000256" key="6">
    <source>
        <dbReference type="ARBA" id="ARBA00023136"/>
    </source>
</evidence>
<keyword evidence="4 7" id="KW-0812">Transmembrane</keyword>
<feature type="transmembrane region" description="Helical" evidence="7">
    <location>
        <begin position="82"/>
        <end position="102"/>
    </location>
</feature>
<comment type="similarity">
    <text evidence="2">Belongs to the acyltransferase 3 family.</text>
</comment>
<keyword evidence="5 7" id="KW-1133">Transmembrane helix</keyword>
<keyword evidence="3" id="KW-1003">Cell membrane</keyword>
<feature type="transmembrane region" description="Helical" evidence="7">
    <location>
        <begin position="122"/>
        <end position="141"/>
    </location>
</feature>
<feature type="transmembrane region" description="Helical" evidence="7">
    <location>
        <begin position="210"/>
        <end position="227"/>
    </location>
</feature>
<evidence type="ECO:0000256" key="1">
    <source>
        <dbReference type="ARBA" id="ARBA00004651"/>
    </source>
</evidence>
<dbReference type="PANTHER" id="PTHR40074">
    <property type="entry name" value="O-ACETYLTRANSFERASE WECH"/>
    <property type="match status" value="1"/>
</dbReference>
<proteinExistence type="inferred from homology"/>
<feature type="transmembrane region" description="Helical" evidence="7">
    <location>
        <begin position="153"/>
        <end position="171"/>
    </location>
</feature>
<evidence type="ECO:0000313" key="10">
    <source>
        <dbReference type="Proteomes" id="UP000037939"/>
    </source>
</evidence>
<dbReference type="PANTHER" id="PTHR40074:SF2">
    <property type="entry name" value="O-ACETYLTRANSFERASE WECH"/>
    <property type="match status" value="1"/>
</dbReference>
<evidence type="ECO:0000256" key="5">
    <source>
        <dbReference type="ARBA" id="ARBA00022989"/>
    </source>
</evidence>
<feature type="transmembrane region" description="Helical" evidence="7">
    <location>
        <begin position="307"/>
        <end position="327"/>
    </location>
</feature>
<keyword evidence="6 7" id="KW-0472">Membrane</keyword>
<dbReference type="EMBL" id="LAQT01000030">
    <property type="protein sequence ID" value="KPC50296.1"/>
    <property type="molecule type" value="Genomic_DNA"/>
</dbReference>
<dbReference type="GO" id="GO:0005886">
    <property type="term" value="C:plasma membrane"/>
    <property type="evidence" value="ECO:0007669"/>
    <property type="project" value="UniProtKB-SubCell"/>
</dbReference>
<name>A0A0N1JRX5_9NEIS</name>
<dbReference type="InterPro" id="IPR002656">
    <property type="entry name" value="Acyl_transf_3_dom"/>
</dbReference>
<feature type="transmembrane region" description="Helical" evidence="7">
    <location>
        <begin position="7"/>
        <end position="25"/>
    </location>
</feature>
<accession>A0A0N1JRX5</accession>
<evidence type="ECO:0000259" key="8">
    <source>
        <dbReference type="Pfam" id="PF01757"/>
    </source>
</evidence>
<feature type="transmembrane region" description="Helical" evidence="7">
    <location>
        <begin position="239"/>
        <end position="263"/>
    </location>
</feature>
<feature type="domain" description="Acyltransferase 3" evidence="8">
    <location>
        <begin position="2"/>
        <end position="324"/>
    </location>
</feature>
<evidence type="ECO:0000256" key="3">
    <source>
        <dbReference type="ARBA" id="ARBA00022475"/>
    </source>
</evidence>
<gene>
    <name evidence="9" type="primary">yiaH</name>
    <name evidence="9" type="ORF">WG78_18035</name>
</gene>
<reference evidence="9 10" key="1">
    <citation type="submission" date="2015-07" db="EMBL/GenBank/DDBJ databases">
        <title>Draft genome sequence of the Amantichitinum ursilacus IGB-41, a new chitin-degrading bacterium.</title>
        <authorList>
            <person name="Kirstahler P."/>
            <person name="Guenther M."/>
            <person name="Grumaz C."/>
            <person name="Rupp S."/>
            <person name="Zibek S."/>
            <person name="Sohn K."/>
        </authorList>
    </citation>
    <scope>NUCLEOTIDE SEQUENCE [LARGE SCALE GENOMIC DNA]</scope>
    <source>
        <strain evidence="9 10">IGB-41</strain>
    </source>
</reference>
<evidence type="ECO:0000256" key="2">
    <source>
        <dbReference type="ARBA" id="ARBA00007400"/>
    </source>
</evidence>
<dbReference type="OrthoDB" id="1072135at2"/>
<dbReference type="GO" id="GO:0009246">
    <property type="term" value="P:enterobacterial common antigen biosynthetic process"/>
    <property type="evidence" value="ECO:0007669"/>
    <property type="project" value="TreeGrafter"/>
</dbReference>
<keyword evidence="10" id="KW-1185">Reference proteome</keyword>
<dbReference type="RefSeq" id="WP_053939194.1">
    <property type="nucleotide sequence ID" value="NZ_LAQT01000030.1"/>
</dbReference>
<dbReference type="Pfam" id="PF01757">
    <property type="entry name" value="Acyl_transf_3"/>
    <property type="match status" value="1"/>
</dbReference>
<evidence type="ECO:0000256" key="4">
    <source>
        <dbReference type="ARBA" id="ARBA00022692"/>
    </source>
</evidence>
<dbReference type="Proteomes" id="UP000037939">
    <property type="component" value="Unassembled WGS sequence"/>
</dbReference>
<dbReference type="STRING" id="857265.WG78_18035"/>
<protein>
    <submittedName>
        <fullName evidence="9">Inner membrane protein YiaH</fullName>
    </submittedName>
</protein>
<evidence type="ECO:0000313" key="9">
    <source>
        <dbReference type="EMBL" id="KPC50296.1"/>
    </source>
</evidence>
<dbReference type="AlphaFoldDB" id="A0A0N1JRX5"/>
<sequence>MLWIDNAKILAIIAVVILHVAGAGLVTHGDIATTQWWIANLYDSAMRWAVPVFVMASGAVLLDPAKDESLRDFYNKRARRILVPLLFWTTFYLGWSLLKAQIRGQPITAADILIAVMRGYPYYHMWFLYMIAGMYLFTPFFRIVARHSSPRQLAFLAALLLGLAAANALWSQGDGNALFSNRFISYIPYFFLGYVLAIIPLELVRRHRSALFAGFIVGFLITALGYWKTTFDLSALDGYFYKNLSLNVMAMAVCVFMLVRLAQFPFKNHLMARKAANLSFGVYLVHPAILDVLTFKQITGSLFNPAFAIPLLAAVVLLIALVLTYIAKKIPLLKLIC</sequence>